<feature type="compositionally biased region" description="Polar residues" evidence="1">
    <location>
        <begin position="30"/>
        <end position="47"/>
    </location>
</feature>
<sequence length="116" mass="12646">MGEATFAPNDLLVSDVPVITRNVTIVSGRTSSAVLSSATSPHRTNTPCPLRPLLTARRRPPWCWRPIAMHPPATSLPRLTRAAPSIRRNSFWAPDTRPLLSRPLSARQALPSTCAS</sequence>
<reference evidence="2 3" key="1">
    <citation type="journal article" date="2011" name="J. Biotechnol.">
        <title>The complete genome sequence of the dominant Sinorhizobium meliloti field isolate SM11 extends the S. meliloti pan-genome.</title>
        <authorList>
            <person name="Schneiker-Bekel S."/>
            <person name="Wibberg D."/>
            <person name="Bekel T."/>
            <person name="Blom J."/>
            <person name="Linke B."/>
            <person name="Neuweger H."/>
            <person name="Stiens M."/>
            <person name="Vorholter F.J."/>
            <person name="Weidner S."/>
            <person name="Goesmann A."/>
            <person name="Puhler A."/>
            <person name="Schluter A."/>
        </authorList>
    </citation>
    <scope>NUCLEOTIDE SEQUENCE [LARGE SCALE GENOMIC DNA]</scope>
    <source>
        <strain evidence="2 3">SM11</strain>
    </source>
</reference>
<dbReference type="Proteomes" id="UP000009045">
    <property type="component" value="Chromosome"/>
</dbReference>
<organism evidence="2 3">
    <name type="scientific">Sinorhizobium meliloti (strain SM11)</name>
    <dbReference type="NCBI Taxonomy" id="707241"/>
    <lineage>
        <taxon>Bacteria</taxon>
        <taxon>Pseudomonadati</taxon>
        <taxon>Pseudomonadota</taxon>
        <taxon>Alphaproteobacteria</taxon>
        <taxon>Hyphomicrobiales</taxon>
        <taxon>Rhizobiaceae</taxon>
        <taxon>Sinorhizobium/Ensifer group</taxon>
        <taxon>Sinorhizobium</taxon>
    </lineage>
</organism>
<dbReference type="HOGENOM" id="CLU_2095244_0_0_5"/>
<evidence type="ECO:0000313" key="3">
    <source>
        <dbReference type="Proteomes" id="UP000009045"/>
    </source>
</evidence>
<proteinExistence type="predicted"/>
<evidence type="ECO:0000313" key="2">
    <source>
        <dbReference type="EMBL" id="AEH78735.1"/>
    </source>
</evidence>
<accession>F7X6P3</accession>
<protein>
    <submittedName>
        <fullName evidence="2">Uncharacterized protein</fullName>
    </submittedName>
</protein>
<feature type="region of interest" description="Disordered" evidence="1">
    <location>
        <begin position="30"/>
        <end position="52"/>
    </location>
</feature>
<name>F7X6P3_SINMM</name>
<gene>
    <name evidence="2" type="ordered locus">SM11_chr1459</name>
</gene>
<dbReference type="EMBL" id="CP001830">
    <property type="protein sequence ID" value="AEH78735.1"/>
    <property type="molecule type" value="Genomic_DNA"/>
</dbReference>
<dbReference type="KEGG" id="smx:SM11_chr1459"/>
<dbReference type="AlphaFoldDB" id="F7X6P3"/>
<evidence type="ECO:0000256" key="1">
    <source>
        <dbReference type="SAM" id="MobiDB-lite"/>
    </source>
</evidence>